<dbReference type="HAMAP" id="MF_00605">
    <property type="entry name" value="TrmD"/>
    <property type="match status" value="1"/>
</dbReference>
<dbReference type="OrthoDB" id="9807416at2"/>
<comment type="function">
    <text evidence="1 15 17">Specifically methylates guanosine-37 in various tRNAs.</text>
</comment>
<dbReference type="InterPro" id="IPR029026">
    <property type="entry name" value="tRNA_m1G_MTases_N"/>
</dbReference>
<keyword evidence="24" id="KW-1185">Reference proteome</keyword>
<evidence type="ECO:0000256" key="13">
    <source>
        <dbReference type="ARBA" id="ARBA00033392"/>
    </source>
</evidence>
<evidence type="ECO:0000256" key="1">
    <source>
        <dbReference type="ARBA" id="ARBA00002634"/>
    </source>
</evidence>
<evidence type="ECO:0000256" key="2">
    <source>
        <dbReference type="ARBA" id="ARBA00004496"/>
    </source>
</evidence>
<dbReference type="GO" id="GO:0005829">
    <property type="term" value="C:cytosol"/>
    <property type="evidence" value="ECO:0007669"/>
    <property type="project" value="TreeGrafter"/>
</dbReference>
<comment type="subcellular location">
    <subcellularLocation>
        <location evidence="2 15 17">Cytoplasm</location>
    </subcellularLocation>
</comment>
<reference evidence="20 23" key="2">
    <citation type="submission" date="2017-04" db="EMBL/GenBank/DDBJ databases">
        <title>Kefir bacterial isolates.</title>
        <authorList>
            <person name="Kim Y."/>
            <person name="Blasche S."/>
            <person name="Patil K.R."/>
        </authorList>
    </citation>
    <scope>NUCLEOTIDE SEQUENCE [LARGE SCALE GENOMIC DNA]</scope>
    <source>
        <strain evidence="20 23">OG2</strain>
    </source>
</reference>
<evidence type="ECO:0000256" key="16">
    <source>
        <dbReference type="PIRSR" id="PIRSR000386-1"/>
    </source>
</evidence>
<evidence type="ECO:0000313" key="21">
    <source>
        <dbReference type="EMBL" id="TDG92974.1"/>
    </source>
</evidence>
<comment type="subunit">
    <text evidence="4 15 17">Homodimer.</text>
</comment>
<dbReference type="EMBL" id="BDGB01000072">
    <property type="protein sequence ID" value="GAW72478.1"/>
    <property type="molecule type" value="Genomic_DNA"/>
</dbReference>
<proteinExistence type="inferred from homology"/>
<evidence type="ECO:0000259" key="18">
    <source>
        <dbReference type="Pfam" id="PF01746"/>
    </source>
</evidence>
<organism evidence="20 23">
    <name type="scientific">Lentilactobacillus parakefiri</name>
    <dbReference type="NCBI Taxonomy" id="152332"/>
    <lineage>
        <taxon>Bacteria</taxon>
        <taxon>Bacillati</taxon>
        <taxon>Bacillota</taxon>
        <taxon>Bacilli</taxon>
        <taxon>Lactobacillales</taxon>
        <taxon>Lactobacillaceae</taxon>
        <taxon>Lentilactobacillus</taxon>
    </lineage>
</organism>
<dbReference type="Gene3D" id="3.40.1280.10">
    <property type="match status" value="1"/>
</dbReference>
<evidence type="ECO:0000256" key="8">
    <source>
        <dbReference type="ARBA" id="ARBA00022603"/>
    </source>
</evidence>
<dbReference type="Proteomes" id="UP000294668">
    <property type="component" value="Unassembled WGS sequence"/>
</dbReference>
<dbReference type="NCBIfam" id="TIGR00088">
    <property type="entry name" value="trmD"/>
    <property type="match status" value="1"/>
</dbReference>
<dbReference type="PANTHER" id="PTHR46417:SF1">
    <property type="entry name" value="TRNA (GUANINE-N(1)-)-METHYLTRANSFERASE"/>
    <property type="match status" value="1"/>
</dbReference>
<keyword evidence="8 15" id="KW-0489">Methyltransferase</keyword>
<evidence type="ECO:0000256" key="5">
    <source>
        <dbReference type="ARBA" id="ARBA00012807"/>
    </source>
</evidence>
<dbReference type="SUPFAM" id="SSF75217">
    <property type="entry name" value="alpha/beta knot"/>
    <property type="match status" value="1"/>
</dbReference>
<keyword evidence="10 15" id="KW-0949">S-adenosyl-L-methionine</keyword>
<dbReference type="Gene3D" id="1.10.1270.20">
    <property type="entry name" value="tRNA(m1g37)methyltransferase, domain 2"/>
    <property type="match status" value="1"/>
</dbReference>
<evidence type="ECO:0000256" key="12">
    <source>
        <dbReference type="ARBA" id="ARBA00029736"/>
    </source>
</evidence>
<dbReference type="Pfam" id="PF01746">
    <property type="entry name" value="tRNA_m1G_MT"/>
    <property type="match status" value="1"/>
</dbReference>
<name>A0A269YPL9_9LACO</name>
<feature type="domain" description="tRNA methyltransferase TRMD/TRM10-type" evidence="18">
    <location>
        <begin position="1"/>
        <end position="228"/>
    </location>
</feature>
<dbReference type="EC" id="2.1.1.228" evidence="5 15"/>
<comment type="catalytic activity">
    <reaction evidence="14 15 17">
        <text>guanosine(37) in tRNA + S-adenosyl-L-methionine = N(1)-methylguanosine(37) in tRNA + S-adenosyl-L-homocysteine + H(+)</text>
        <dbReference type="Rhea" id="RHEA:36899"/>
        <dbReference type="Rhea" id="RHEA-COMP:10145"/>
        <dbReference type="Rhea" id="RHEA-COMP:10147"/>
        <dbReference type="ChEBI" id="CHEBI:15378"/>
        <dbReference type="ChEBI" id="CHEBI:57856"/>
        <dbReference type="ChEBI" id="CHEBI:59789"/>
        <dbReference type="ChEBI" id="CHEBI:73542"/>
        <dbReference type="ChEBI" id="CHEBI:74269"/>
        <dbReference type="EC" id="2.1.1.228"/>
    </reaction>
</comment>
<dbReference type="AlphaFoldDB" id="A0A269YPL9"/>
<dbReference type="FunFam" id="3.40.1280.10:FF:000001">
    <property type="entry name" value="tRNA (guanine-N(1)-)-methyltransferase"/>
    <property type="match status" value="1"/>
</dbReference>
<dbReference type="InterPro" id="IPR016009">
    <property type="entry name" value="tRNA_MeTrfase_TRMD/TRM10"/>
</dbReference>
<sequence length="266" mass="30039">MRIDVLSLFPEMFSVPMHDSIIGKAIENHIIDLAVTNFREFTTDKHRHVDDYPFGGGAGMLLQAQPILDAYDHTKQTTEAAGYPKGKVILMDPAGKPFKQHDAEALSHDDHLTFICGHYEGYDERIRSIVTDEYSLGDFVLTGGELPAMVMIDAITRLIPGVLGNNQSSVEESFSTGLLEEPQYTRPAQFRGMKVPEVLMNGDHKKIALWNQKEALRRTYLRRPDLIDHHQLTSTQKKLFADVRIEEEEKLAAKAADKKKSFTDNE</sequence>
<evidence type="ECO:0000256" key="7">
    <source>
        <dbReference type="ARBA" id="ARBA00022490"/>
    </source>
</evidence>
<dbReference type="NCBIfam" id="NF000648">
    <property type="entry name" value="PRK00026.1"/>
    <property type="match status" value="1"/>
</dbReference>
<dbReference type="InterPro" id="IPR029028">
    <property type="entry name" value="Alpha/beta_knot_MTases"/>
</dbReference>
<evidence type="ECO:0000256" key="11">
    <source>
        <dbReference type="ARBA" id="ARBA00022694"/>
    </source>
</evidence>
<evidence type="ECO:0000313" key="22">
    <source>
        <dbReference type="Proteomes" id="UP000214739"/>
    </source>
</evidence>
<keyword evidence="7 15" id="KW-0963">Cytoplasm</keyword>
<protein>
    <recommendedName>
        <fullName evidence="6 15">tRNA (guanine-N(1)-)-methyltransferase</fullName>
        <ecNumber evidence="5 15">2.1.1.228</ecNumber>
    </recommendedName>
    <alternativeName>
        <fullName evidence="12 15">M1G-methyltransferase</fullName>
    </alternativeName>
    <alternativeName>
        <fullName evidence="13 15">tRNA [GM37] methyltransferase</fullName>
    </alternativeName>
</protein>
<evidence type="ECO:0000256" key="14">
    <source>
        <dbReference type="ARBA" id="ARBA00047783"/>
    </source>
</evidence>
<evidence type="ECO:0000256" key="10">
    <source>
        <dbReference type="ARBA" id="ARBA00022691"/>
    </source>
</evidence>
<dbReference type="InterPro" id="IPR023148">
    <property type="entry name" value="tRNA_m1G_MeTrfase_C_sf"/>
</dbReference>
<keyword evidence="9 15" id="KW-0808">Transferase</keyword>
<dbReference type="EMBL" id="NCXI01000003">
    <property type="protein sequence ID" value="PAK87493.1"/>
    <property type="molecule type" value="Genomic_DNA"/>
</dbReference>
<evidence type="ECO:0000256" key="3">
    <source>
        <dbReference type="ARBA" id="ARBA00007630"/>
    </source>
</evidence>
<reference evidence="19 22" key="1">
    <citation type="journal article" date="2017" name="Biosci Microbiota Food Health">
        <title>Genomic characterization reconfirms the taxonomic status of Lactobacillus parakefiri.</title>
        <authorList>
            <person name="Tanizawa Y."/>
            <person name="Kobayashi H."/>
            <person name="Kaminuma E."/>
            <person name="Sakamoto M."/>
            <person name="Ohkuma M."/>
            <person name="Nakamura Y."/>
            <person name="Arita M."/>
            <person name="Tohno M."/>
        </authorList>
    </citation>
    <scope>NUCLEOTIDE SEQUENCE [LARGE SCALE GENOMIC DNA]</scope>
    <source>
        <strain evidence="19 22">JCM 8573</strain>
    </source>
</reference>
<dbReference type="FunFam" id="1.10.1270.20:FF:000001">
    <property type="entry name" value="tRNA (guanine-N(1)-)-methyltransferase"/>
    <property type="match status" value="1"/>
</dbReference>
<evidence type="ECO:0000313" key="23">
    <source>
        <dbReference type="Proteomes" id="UP000216802"/>
    </source>
</evidence>
<dbReference type="GO" id="GO:0052906">
    <property type="term" value="F:tRNA (guanine(37)-N1)-methyltransferase activity"/>
    <property type="evidence" value="ECO:0007669"/>
    <property type="project" value="UniProtKB-UniRule"/>
</dbReference>
<feature type="binding site" evidence="15 16">
    <location>
        <begin position="136"/>
        <end position="141"/>
    </location>
    <ligand>
        <name>S-adenosyl-L-methionine</name>
        <dbReference type="ChEBI" id="CHEBI:59789"/>
    </ligand>
</feature>
<evidence type="ECO:0000256" key="9">
    <source>
        <dbReference type="ARBA" id="ARBA00022679"/>
    </source>
</evidence>
<evidence type="ECO:0000313" key="19">
    <source>
        <dbReference type="EMBL" id="GAW72478.1"/>
    </source>
</evidence>
<comment type="similarity">
    <text evidence="3 15 17">Belongs to the RNA methyltransferase TrmD family.</text>
</comment>
<dbReference type="PIRSF" id="PIRSF000386">
    <property type="entry name" value="tRNA_mtase"/>
    <property type="match status" value="1"/>
</dbReference>
<dbReference type="CDD" id="cd18080">
    <property type="entry name" value="TrmD-like"/>
    <property type="match status" value="1"/>
</dbReference>
<feature type="binding site" evidence="15 16">
    <location>
        <position position="117"/>
    </location>
    <ligand>
        <name>S-adenosyl-L-methionine</name>
        <dbReference type="ChEBI" id="CHEBI:59789"/>
    </ligand>
</feature>
<gene>
    <name evidence="15 19" type="primary">trmD</name>
    <name evidence="20" type="ORF">B8W98_00850</name>
    <name evidence="21" type="ORF">C5L28_000634</name>
    <name evidence="19" type="ORF">LPKJCM_01595</name>
</gene>
<accession>A0A269YPL9</accession>
<keyword evidence="11 15" id="KW-0819">tRNA processing</keyword>
<reference evidence="21 24" key="3">
    <citation type="journal article" date="2019" name="Appl. Microbiol. Biotechnol.">
        <title>Uncovering carbohydrate metabolism through a genotype-phenotype association study of 56 lactic acid bacteria genomes.</title>
        <authorList>
            <person name="Buron-Moles G."/>
            <person name="Chailyan A."/>
            <person name="Dolejs I."/>
            <person name="Forster J."/>
            <person name="Miks M.H."/>
        </authorList>
    </citation>
    <scope>NUCLEOTIDE SEQUENCE [LARGE SCALE GENOMIC DNA]</scope>
    <source>
        <strain evidence="21 24">DSM 10551</strain>
    </source>
</reference>
<evidence type="ECO:0000313" key="20">
    <source>
        <dbReference type="EMBL" id="PAK87493.1"/>
    </source>
</evidence>
<dbReference type="Proteomes" id="UP000214739">
    <property type="component" value="Unassembled WGS sequence"/>
</dbReference>
<dbReference type="EMBL" id="PUFL01000038">
    <property type="protein sequence ID" value="TDG92974.1"/>
    <property type="molecule type" value="Genomic_DNA"/>
</dbReference>
<dbReference type="GO" id="GO:0002939">
    <property type="term" value="P:tRNA N1-guanine methylation"/>
    <property type="evidence" value="ECO:0007669"/>
    <property type="project" value="TreeGrafter"/>
</dbReference>
<dbReference type="PANTHER" id="PTHR46417">
    <property type="entry name" value="TRNA (GUANINE-N(1)-)-METHYLTRANSFERASE"/>
    <property type="match status" value="1"/>
</dbReference>
<comment type="caution">
    <text evidence="20">The sequence shown here is derived from an EMBL/GenBank/DDBJ whole genome shotgun (WGS) entry which is preliminary data.</text>
</comment>
<evidence type="ECO:0000256" key="17">
    <source>
        <dbReference type="RuleBase" id="RU003464"/>
    </source>
</evidence>
<evidence type="ECO:0000256" key="6">
    <source>
        <dbReference type="ARBA" id="ARBA00014679"/>
    </source>
</evidence>
<dbReference type="InterPro" id="IPR002649">
    <property type="entry name" value="tRNA_m1G_MeTrfase_TrmD"/>
</dbReference>
<evidence type="ECO:0000313" key="24">
    <source>
        <dbReference type="Proteomes" id="UP000294668"/>
    </source>
</evidence>
<reference evidence="21" key="4">
    <citation type="submission" date="2019-02" db="EMBL/GenBank/DDBJ databases">
        <authorList>
            <person name="Buron G."/>
            <person name="Chaylann A."/>
            <person name="Dolejs I."/>
            <person name="Forster J."/>
            <person name="Miks M.H."/>
        </authorList>
    </citation>
    <scope>NUCLEOTIDE SEQUENCE</scope>
    <source>
        <strain evidence="21">DSM 10551</strain>
    </source>
</reference>
<evidence type="ECO:0000256" key="15">
    <source>
        <dbReference type="HAMAP-Rule" id="MF_00605"/>
    </source>
</evidence>
<dbReference type="Proteomes" id="UP000216802">
    <property type="component" value="Unassembled WGS sequence"/>
</dbReference>
<evidence type="ECO:0000256" key="4">
    <source>
        <dbReference type="ARBA" id="ARBA00011738"/>
    </source>
</evidence>
<dbReference type="RefSeq" id="WP_057963129.1">
    <property type="nucleotide sequence ID" value="NZ_BAAAXO010000056.1"/>
</dbReference>